<dbReference type="InterPro" id="IPR032675">
    <property type="entry name" value="LRR_dom_sf"/>
</dbReference>
<dbReference type="InterPro" id="IPR055414">
    <property type="entry name" value="LRR_R13L4/SHOC2-like"/>
</dbReference>
<gene>
    <name evidence="4" type="ORF">PVL29_002743</name>
</gene>
<evidence type="ECO:0000256" key="1">
    <source>
        <dbReference type="ARBA" id="ARBA00022737"/>
    </source>
</evidence>
<dbReference type="Pfam" id="PF23559">
    <property type="entry name" value="WHD_DRP"/>
    <property type="match status" value="1"/>
</dbReference>
<sequence length="372" mass="42526">MWAAEGIVFPVEGERVEDVAESNLGELIDRCMIQAGKRSLSGNVTTCRLHDLMRDLCLSKAKEENFQEVIHLQDGNKAAIGDFSSSMVSLVRQSTVEVRRLAIYLDQGIRSGGEIPNVLWKMQQLRHLYLPWSYKIIDAEKLRLDTLTNLEILKYIDPDKCCVKDLVKLKNLRKLHIHAIKSIEQLDVIFKPPSPVLRRIRSLSLHFFNGRIEEGDLRQLLLGCHHDLYGLYLAAGITSYFCGALSFEEDPTVTLEKLPHLKFLSLSETFIGMEMVCSGKGFPQLKYLSLSLFPNVEKWRVDEGSMPSLCDLRIMKCQQLREVLDGLRLIVTLQKMEVSGMPETFLDRLREGGEDFHKVQRIPSIEFMELES</sequence>
<protein>
    <submittedName>
        <fullName evidence="4">Uncharacterized protein</fullName>
    </submittedName>
</protein>
<evidence type="ECO:0000313" key="4">
    <source>
        <dbReference type="EMBL" id="KAJ9704322.1"/>
    </source>
</evidence>
<evidence type="ECO:0000259" key="3">
    <source>
        <dbReference type="Pfam" id="PF23598"/>
    </source>
</evidence>
<feature type="domain" description="Disease resistance R13L4/SHOC-2-like LRR" evidence="3">
    <location>
        <begin position="113"/>
        <end position="338"/>
    </location>
</feature>
<dbReference type="Proteomes" id="UP001168098">
    <property type="component" value="Unassembled WGS sequence"/>
</dbReference>
<dbReference type="SUPFAM" id="SSF52058">
    <property type="entry name" value="L domain-like"/>
    <property type="match status" value="1"/>
</dbReference>
<dbReference type="PANTHER" id="PTHR15140:SF37">
    <property type="entry name" value="UBIQUITIN-LIKE DOMAIN-CONTAINING PROTEIN"/>
    <property type="match status" value="1"/>
</dbReference>
<keyword evidence="5" id="KW-1185">Reference proteome</keyword>
<name>A0AA39AC49_VITRO</name>
<comment type="caution">
    <text evidence="4">The sequence shown here is derived from an EMBL/GenBank/DDBJ whole genome shotgun (WGS) entry which is preliminary data.</text>
</comment>
<feature type="domain" description="Disease resistance protein winged helix" evidence="2">
    <location>
        <begin position="1"/>
        <end position="57"/>
    </location>
</feature>
<keyword evidence="1" id="KW-0677">Repeat</keyword>
<dbReference type="Gene3D" id="3.80.10.10">
    <property type="entry name" value="Ribonuclease Inhibitor"/>
    <property type="match status" value="1"/>
</dbReference>
<accession>A0AA39AC49</accession>
<dbReference type="InterPro" id="IPR058922">
    <property type="entry name" value="WHD_DRP"/>
</dbReference>
<evidence type="ECO:0000259" key="2">
    <source>
        <dbReference type="Pfam" id="PF23559"/>
    </source>
</evidence>
<dbReference type="PANTHER" id="PTHR15140">
    <property type="entry name" value="TUBULIN-SPECIFIC CHAPERONE E"/>
    <property type="match status" value="1"/>
</dbReference>
<proteinExistence type="predicted"/>
<dbReference type="EMBL" id="JARBHA010000003">
    <property type="protein sequence ID" value="KAJ9704322.1"/>
    <property type="molecule type" value="Genomic_DNA"/>
</dbReference>
<organism evidence="4 5">
    <name type="scientific">Vitis rotundifolia</name>
    <name type="common">Muscadine grape</name>
    <dbReference type="NCBI Taxonomy" id="103349"/>
    <lineage>
        <taxon>Eukaryota</taxon>
        <taxon>Viridiplantae</taxon>
        <taxon>Streptophyta</taxon>
        <taxon>Embryophyta</taxon>
        <taxon>Tracheophyta</taxon>
        <taxon>Spermatophyta</taxon>
        <taxon>Magnoliopsida</taxon>
        <taxon>eudicotyledons</taxon>
        <taxon>Gunneridae</taxon>
        <taxon>Pentapetalae</taxon>
        <taxon>rosids</taxon>
        <taxon>Vitales</taxon>
        <taxon>Vitaceae</taxon>
        <taxon>Viteae</taxon>
        <taxon>Vitis</taxon>
    </lineage>
</organism>
<reference evidence="4 5" key="1">
    <citation type="journal article" date="2023" name="BMC Biotechnol.">
        <title>Vitis rotundifolia cv Carlos genome sequencing.</title>
        <authorList>
            <person name="Huff M."/>
            <person name="Hulse-Kemp A."/>
            <person name="Scheffler B."/>
            <person name="Youngblood R."/>
            <person name="Simpson S."/>
            <person name="Babiker E."/>
            <person name="Staton M."/>
        </authorList>
    </citation>
    <scope>NUCLEOTIDE SEQUENCE [LARGE SCALE GENOMIC DNA]</scope>
    <source>
        <tissue evidence="4">Leaf</tissue>
    </source>
</reference>
<dbReference type="AlphaFoldDB" id="A0AA39AC49"/>
<evidence type="ECO:0000313" key="5">
    <source>
        <dbReference type="Proteomes" id="UP001168098"/>
    </source>
</evidence>
<dbReference type="Pfam" id="PF23598">
    <property type="entry name" value="LRR_14"/>
    <property type="match status" value="1"/>
</dbReference>